<gene>
    <name evidence="3" type="ORF">ACFPP7_23050</name>
</gene>
<reference evidence="4" key="1">
    <citation type="journal article" date="2019" name="Int. J. Syst. Evol. Microbiol.">
        <title>The Global Catalogue of Microorganisms (GCM) 10K type strain sequencing project: providing services to taxonomists for standard genome sequencing and annotation.</title>
        <authorList>
            <consortium name="The Broad Institute Genomics Platform"/>
            <consortium name="The Broad Institute Genome Sequencing Center for Infectious Disease"/>
            <person name="Wu L."/>
            <person name="Ma J."/>
        </authorList>
    </citation>
    <scope>NUCLEOTIDE SEQUENCE [LARGE SCALE GENOMIC DNA]</scope>
    <source>
        <strain evidence="4">CGMCC 4.7277</strain>
    </source>
</reference>
<dbReference type="InterPro" id="IPR006680">
    <property type="entry name" value="Amidohydro-rel"/>
</dbReference>
<dbReference type="RefSeq" id="WP_068832274.1">
    <property type="nucleotide sequence ID" value="NZ_JBHSMX010000066.1"/>
</dbReference>
<evidence type="ECO:0000313" key="3">
    <source>
        <dbReference type="EMBL" id="MFC5523773.1"/>
    </source>
</evidence>
<organism evidence="3 4">
    <name type="scientific">Polaromonas jejuensis</name>
    <dbReference type="NCBI Taxonomy" id="457502"/>
    <lineage>
        <taxon>Bacteria</taxon>
        <taxon>Pseudomonadati</taxon>
        <taxon>Pseudomonadota</taxon>
        <taxon>Betaproteobacteria</taxon>
        <taxon>Burkholderiales</taxon>
        <taxon>Comamonadaceae</taxon>
        <taxon>Polaromonas</taxon>
    </lineage>
</organism>
<comment type="caution">
    <text evidence="3">The sequence shown here is derived from an EMBL/GenBank/DDBJ whole genome shotgun (WGS) entry which is preliminary data.</text>
</comment>
<dbReference type="PANTHER" id="PTHR35563:SF2">
    <property type="entry name" value="BARREL METAL-DEPENDENT HYDROLASE, PUTATIVE (AFU_ORTHOLOGUE AFUA_1G16240)-RELATED"/>
    <property type="match status" value="1"/>
</dbReference>
<feature type="domain" description="Amidohydrolase-related" evidence="2">
    <location>
        <begin position="25"/>
        <end position="290"/>
    </location>
</feature>
<feature type="region of interest" description="Disordered" evidence="1">
    <location>
        <begin position="1"/>
        <end position="21"/>
    </location>
</feature>
<dbReference type="Proteomes" id="UP001596084">
    <property type="component" value="Unassembled WGS sequence"/>
</dbReference>
<evidence type="ECO:0000313" key="4">
    <source>
        <dbReference type="Proteomes" id="UP001596084"/>
    </source>
</evidence>
<proteinExistence type="predicted"/>
<accession>A0ABW0QGK5</accession>
<dbReference type="Gene3D" id="3.20.20.140">
    <property type="entry name" value="Metal-dependent hydrolases"/>
    <property type="match status" value="1"/>
</dbReference>
<name>A0ABW0QGK5_9BURK</name>
<sequence length="300" mass="33269">MRLRCVYPNSSGTGKPATPAPDGACDAHMHIYDRRFPMFGSPQAMVDDATVEDYLLLQQRIRTQRTVIVQPRVHGTDNRVTLAAIRALGRDASRGVAVVRPDVTDDELERLHEGGIRGIRFTLYTPTNAVTEFGMVEPLARRVHALGWHLQLHWNARQIVEHAAMLERLPCTIVFDHMARLPLPAGPADPARAIVLRLLENGRTWIKLSGAYLDSQVGAAGGYADVDPIAQGWVRAASERLVWGSDWPHSTEPTAKPDDAVLFDLLTLWIPDEATRHRVLVQNPASLYDFPAINSTETPS</sequence>
<dbReference type="Pfam" id="PF04909">
    <property type="entry name" value="Amidohydro_2"/>
    <property type="match status" value="1"/>
</dbReference>
<dbReference type="PANTHER" id="PTHR35563">
    <property type="entry name" value="BARREL METAL-DEPENDENT HYDROLASE, PUTATIVE (AFU_ORTHOLOGUE AFUA_1G16240)-RELATED"/>
    <property type="match status" value="1"/>
</dbReference>
<dbReference type="SUPFAM" id="SSF51556">
    <property type="entry name" value="Metallo-dependent hydrolases"/>
    <property type="match status" value="1"/>
</dbReference>
<keyword evidence="4" id="KW-1185">Reference proteome</keyword>
<dbReference type="EMBL" id="JBHSMX010000066">
    <property type="protein sequence ID" value="MFC5523773.1"/>
    <property type="molecule type" value="Genomic_DNA"/>
</dbReference>
<dbReference type="InterPro" id="IPR032466">
    <property type="entry name" value="Metal_Hydrolase"/>
</dbReference>
<dbReference type="InterPro" id="IPR052358">
    <property type="entry name" value="Aro_Compnd_Degr_Hydrolases"/>
</dbReference>
<evidence type="ECO:0000259" key="2">
    <source>
        <dbReference type="Pfam" id="PF04909"/>
    </source>
</evidence>
<evidence type="ECO:0000256" key="1">
    <source>
        <dbReference type="SAM" id="MobiDB-lite"/>
    </source>
</evidence>
<protein>
    <submittedName>
        <fullName evidence="3">Amidohydrolase family protein</fullName>
    </submittedName>
</protein>